<evidence type="ECO:0000313" key="1">
    <source>
        <dbReference type="EMBL" id="MBZ5487035.1"/>
    </source>
</evidence>
<accession>A0ACC5VT34</accession>
<reference evidence="1" key="1">
    <citation type="submission" date="2020-06" db="EMBL/GenBank/DDBJ databases">
        <title>Whole Genome Sequence of Halomonas aquamarina MB598.</title>
        <authorList>
            <person name="Pervaiz M."/>
            <person name="Fariq A."/>
            <person name="Yasmin A."/>
            <person name="Welch M."/>
        </authorList>
    </citation>
    <scope>NUCLEOTIDE SEQUENCE</scope>
    <source>
        <strain evidence="1">MB598</strain>
    </source>
</reference>
<organism evidence="1 2">
    <name type="scientific">Vreelandella aquamarina</name>
    <dbReference type="NCBI Taxonomy" id="77097"/>
    <lineage>
        <taxon>Bacteria</taxon>
        <taxon>Pseudomonadati</taxon>
        <taxon>Pseudomonadota</taxon>
        <taxon>Gammaproteobacteria</taxon>
        <taxon>Oceanospirillales</taxon>
        <taxon>Halomonadaceae</taxon>
        <taxon>Vreelandella</taxon>
    </lineage>
</organism>
<name>A0ACC5VT34_9GAMM</name>
<sequence>MSPLFSKRHQQGAVAIEFAAIFLLFFTLVYGIIAFSLPAVVRLAFQHYSTEAARAAVKVDPSVESGRFAQLVSQQVTREITSSWLPAAWRDSCPAPNDGTTWAALPSHAGQPSYGYWQVEVNARPGRTPRYRLYVCLQTRGSIVPQIRLGDIELPTLPRDTTGRPVIRGYTLTTF</sequence>
<dbReference type="Proteomes" id="UP001319846">
    <property type="component" value="Unassembled WGS sequence"/>
</dbReference>
<dbReference type="EMBL" id="JABYQT010000003">
    <property type="protein sequence ID" value="MBZ5487035.1"/>
    <property type="molecule type" value="Genomic_DNA"/>
</dbReference>
<keyword evidence="2" id="KW-1185">Reference proteome</keyword>
<proteinExistence type="predicted"/>
<evidence type="ECO:0000313" key="2">
    <source>
        <dbReference type="Proteomes" id="UP001319846"/>
    </source>
</evidence>
<comment type="caution">
    <text evidence="1">The sequence shown here is derived from an EMBL/GenBank/DDBJ whole genome shotgun (WGS) entry which is preliminary data.</text>
</comment>
<gene>
    <name evidence="1" type="ORF">HW452_05795</name>
</gene>
<protein>
    <submittedName>
        <fullName evidence="1">Pilus assembly protein</fullName>
    </submittedName>
</protein>